<organism evidence="1 2">
    <name type="scientific">Candidatus Gottesmanbacteria bacterium RBG_13_45_10</name>
    <dbReference type="NCBI Taxonomy" id="1798370"/>
    <lineage>
        <taxon>Bacteria</taxon>
        <taxon>Candidatus Gottesmaniibacteriota</taxon>
    </lineage>
</organism>
<accession>A0A1F5ZGW3</accession>
<dbReference type="Proteomes" id="UP000177268">
    <property type="component" value="Unassembled WGS sequence"/>
</dbReference>
<evidence type="ECO:0000313" key="1">
    <source>
        <dbReference type="EMBL" id="OGG11575.1"/>
    </source>
</evidence>
<dbReference type="EMBL" id="MFIZ01000024">
    <property type="protein sequence ID" value="OGG11575.1"/>
    <property type="molecule type" value="Genomic_DNA"/>
</dbReference>
<gene>
    <name evidence="1" type="ORF">A2Z00_05075</name>
</gene>
<name>A0A1F5ZGW3_9BACT</name>
<proteinExistence type="predicted"/>
<sequence>MYAFITDDDYYQGDLIVNYHFIVPPVGPPVLIQQNTRSIELQPLTGITNAYQANNKERLVANSFIANAMVITQSCDILRREYVSVCPVFPLEKYKTDLASRSIPESKINDTIGNIINQKYNYFLYLPKAEYPEKHISIEESYVDLMVINSLPNANLKNYSRLISISDKGRHWLGFKLSMLFGRPFT</sequence>
<evidence type="ECO:0000313" key="2">
    <source>
        <dbReference type="Proteomes" id="UP000177268"/>
    </source>
</evidence>
<reference evidence="1 2" key="1">
    <citation type="journal article" date="2016" name="Nat. Commun.">
        <title>Thousands of microbial genomes shed light on interconnected biogeochemical processes in an aquifer system.</title>
        <authorList>
            <person name="Anantharaman K."/>
            <person name="Brown C.T."/>
            <person name="Hug L.A."/>
            <person name="Sharon I."/>
            <person name="Castelle C.J."/>
            <person name="Probst A.J."/>
            <person name="Thomas B.C."/>
            <person name="Singh A."/>
            <person name="Wilkins M.J."/>
            <person name="Karaoz U."/>
            <person name="Brodie E.L."/>
            <person name="Williams K.H."/>
            <person name="Hubbard S.S."/>
            <person name="Banfield J.F."/>
        </authorList>
    </citation>
    <scope>NUCLEOTIDE SEQUENCE [LARGE SCALE GENOMIC DNA]</scope>
</reference>
<dbReference type="AlphaFoldDB" id="A0A1F5ZGW3"/>
<comment type="caution">
    <text evidence="1">The sequence shown here is derived from an EMBL/GenBank/DDBJ whole genome shotgun (WGS) entry which is preliminary data.</text>
</comment>
<protein>
    <submittedName>
        <fullName evidence="1">Uncharacterized protein</fullName>
    </submittedName>
</protein>